<organism evidence="1 2">
    <name type="scientific">Vibrio breoganii</name>
    <dbReference type="NCBI Taxonomy" id="553239"/>
    <lineage>
        <taxon>Bacteria</taxon>
        <taxon>Pseudomonadati</taxon>
        <taxon>Pseudomonadota</taxon>
        <taxon>Gammaproteobacteria</taxon>
        <taxon>Vibrionales</taxon>
        <taxon>Vibrionaceae</taxon>
        <taxon>Vibrio</taxon>
    </lineage>
</organism>
<accession>A0AAN0XZU9</accession>
<reference evidence="1 2" key="1">
    <citation type="submission" date="2016-06" db="EMBL/GenBank/DDBJ databases">
        <title>Adaptive Radiation by Waves of Gene Transfer Leads to Fine-Scale Resource Partitioning in Marine Microbes.</title>
        <authorList>
            <person name="Hehemann J.-H."/>
            <person name="Arevalo P."/>
            <person name="Datta M.S."/>
            <person name="Yu X."/>
            <person name="Corzett C."/>
            <person name="Henschel A."/>
            <person name="Preheim S.P."/>
            <person name="Timberlake S."/>
            <person name="Alm E.J."/>
            <person name="Polz M.F."/>
        </authorList>
    </citation>
    <scope>NUCLEOTIDE SEQUENCE [LARGE SCALE GENOMIC DNA]</scope>
    <source>
        <strain evidence="1 2">FF50</strain>
        <plasmid evidence="1 2">unnamed1</plasmid>
    </source>
</reference>
<dbReference type="KEGG" id="vbr:A6E01_20425"/>
<proteinExistence type="predicted"/>
<keyword evidence="1" id="KW-0614">Plasmid</keyword>
<name>A0AAN0XZU9_9VIBR</name>
<evidence type="ECO:0000313" key="1">
    <source>
        <dbReference type="EMBL" id="ANO35581.1"/>
    </source>
</evidence>
<protein>
    <submittedName>
        <fullName evidence="1">Uncharacterized protein</fullName>
    </submittedName>
</protein>
<dbReference type="Proteomes" id="UP000092018">
    <property type="component" value="Plasmid unnamed1"/>
</dbReference>
<evidence type="ECO:0000313" key="2">
    <source>
        <dbReference type="Proteomes" id="UP000092018"/>
    </source>
</evidence>
<dbReference type="EMBL" id="CP016179">
    <property type="protein sequence ID" value="ANO35581.1"/>
    <property type="molecule type" value="Genomic_DNA"/>
</dbReference>
<gene>
    <name evidence="1" type="ORF">A6E01_20425</name>
</gene>
<dbReference type="RefSeq" id="WP_065211340.1">
    <property type="nucleotide sequence ID" value="NZ_CP016179.1"/>
</dbReference>
<geneLocation type="plasmid" evidence="1 2">
    <name>unnamed1</name>
</geneLocation>
<dbReference type="AlphaFoldDB" id="A0AAN0XZU9"/>
<sequence>MFRASHAVQEIVDDLLISYQGDPNEAMVILDYADDYHALLKEIVNSAQRVRLLDRSLQYNPDPNRVIELLQQEQAKVCINVHHAISLRGFMHEARTPNEQHIYCAMHKVGALYLTDIMQFSRLFHKRLSTTLSIV</sequence>